<accession>A0A0L0BL45</accession>
<dbReference type="EMBL" id="JRES01001702">
    <property type="protein sequence ID" value="KNC20767.1"/>
    <property type="molecule type" value="Genomic_DNA"/>
</dbReference>
<dbReference type="Proteomes" id="UP000037069">
    <property type="component" value="Unassembled WGS sequence"/>
</dbReference>
<dbReference type="AlphaFoldDB" id="A0A0L0BL45"/>
<proteinExistence type="predicted"/>
<keyword evidence="1" id="KW-0472">Membrane</keyword>
<evidence type="ECO:0000313" key="2">
    <source>
        <dbReference type="EMBL" id="KNC20767.1"/>
    </source>
</evidence>
<feature type="transmembrane region" description="Helical" evidence="1">
    <location>
        <begin position="118"/>
        <end position="137"/>
    </location>
</feature>
<keyword evidence="1" id="KW-0812">Transmembrane</keyword>
<protein>
    <submittedName>
        <fullName evidence="2">Uncharacterized protein</fullName>
    </submittedName>
</protein>
<keyword evidence="3" id="KW-1185">Reference proteome</keyword>
<evidence type="ECO:0000256" key="1">
    <source>
        <dbReference type="SAM" id="Phobius"/>
    </source>
</evidence>
<reference evidence="2 3" key="1">
    <citation type="journal article" date="2015" name="Nat. Commun.">
        <title>Lucilia cuprina genome unlocks parasitic fly biology to underpin future interventions.</title>
        <authorList>
            <person name="Anstead C.A."/>
            <person name="Korhonen P.K."/>
            <person name="Young N.D."/>
            <person name="Hall R.S."/>
            <person name="Jex A.R."/>
            <person name="Murali S.C."/>
            <person name="Hughes D.S."/>
            <person name="Lee S.F."/>
            <person name="Perry T."/>
            <person name="Stroehlein A.J."/>
            <person name="Ansell B.R."/>
            <person name="Breugelmans B."/>
            <person name="Hofmann A."/>
            <person name="Qu J."/>
            <person name="Dugan S."/>
            <person name="Lee S.L."/>
            <person name="Chao H."/>
            <person name="Dinh H."/>
            <person name="Han Y."/>
            <person name="Doddapaneni H.V."/>
            <person name="Worley K.C."/>
            <person name="Muzny D.M."/>
            <person name="Ioannidis P."/>
            <person name="Waterhouse R.M."/>
            <person name="Zdobnov E.M."/>
            <person name="James P.J."/>
            <person name="Bagnall N.H."/>
            <person name="Kotze A.C."/>
            <person name="Gibbs R.A."/>
            <person name="Richards S."/>
            <person name="Batterham P."/>
            <person name="Gasser R.B."/>
        </authorList>
    </citation>
    <scope>NUCLEOTIDE SEQUENCE [LARGE SCALE GENOMIC DNA]</scope>
    <source>
        <strain evidence="2 3">LS</strain>
        <tissue evidence="2">Full body</tissue>
    </source>
</reference>
<comment type="caution">
    <text evidence="2">The sequence shown here is derived from an EMBL/GenBank/DDBJ whole genome shotgun (WGS) entry which is preliminary data.</text>
</comment>
<keyword evidence="1" id="KW-1133">Transmembrane helix</keyword>
<organism evidence="2 3">
    <name type="scientific">Lucilia cuprina</name>
    <name type="common">Green bottle fly</name>
    <name type="synonym">Australian sheep blowfly</name>
    <dbReference type="NCBI Taxonomy" id="7375"/>
    <lineage>
        <taxon>Eukaryota</taxon>
        <taxon>Metazoa</taxon>
        <taxon>Ecdysozoa</taxon>
        <taxon>Arthropoda</taxon>
        <taxon>Hexapoda</taxon>
        <taxon>Insecta</taxon>
        <taxon>Pterygota</taxon>
        <taxon>Neoptera</taxon>
        <taxon>Endopterygota</taxon>
        <taxon>Diptera</taxon>
        <taxon>Brachycera</taxon>
        <taxon>Muscomorpha</taxon>
        <taxon>Oestroidea</taxon>
        <taxon>Calliphoridae</taxon>
        <taxon>Luciliinae</taxon>
        <taxon>Lucilia</taxon>
    </lineage>
</organism>
<feature type="transmembrane region" description="Helical" evidence="1">
    <location>
        <begin position="51"/>
        <end position="73"/>
    </location>
</feature>
<evidence type="ECO:0000313" key="3">
    <source>
        <dbReference type="Proteomes" id="UP000037069"/>
    </source>
</evidence>
<name>A0A0L0BL45_LUCCU</name>
<gene>
    <name evidence="2" type="ORF">FF38_00081</name>
</gene>
<sequence length="155" mass="17405">MCYGVNTRNIANLNPKIADISSILGTDIGFKGATRVFEAIRLQQISSPMLAFIYASAAYAWVLASTKICHISFLSLRLTSGRHLGSHHKPSTLFDGNKLLFREFKTLLELEIQLQRVYVLYFVTVASSLALCLHFAANHRQTVIVVHFVLLLAYY</sequence>